<dbReference type="FunFam" id="3.40.190.290:FF:000012">
    <property type="entry name" value="Transcriptional regulator, LysR family"/>
    <property type="match status" value="1"/>
</dbReference>
<evidence type="ECO:0000256" key="1">
    <source>
        <dbReference type="ARBA" id="ARBA00009437"/>
    </source>
</evidence>
<dbReference type="GO" id="GO:0043565">
    <property type="term" value="F:sequence-specific DNA binding"/>
    <property type="evidence" value="ECO:0007669"/>
    <property type="project" value="TreeGrafter"/>
</dbReference>
<name>A0A133XDC0_9RHOO</name>
<comment type="similarity">
    <text evidence="1">Belongs to the LysR transcriptional regulatory family.</text>
</comment>
<dbReference type="PANTHER" id="PTHR30537:SF1">
    <property type="entry name" value="HTH-TYPE TRANSCRIPTIONAL REGULATOR PGRR"/>
    <property type="match status" value="1"/>
</dbReference>
<dbReference type="Gene3D" id="3.40.190.290">
    <property type="match status" value="1"/>
</dbReference>
<protein>
    <submittedName>
        <fullName evidence="6">LysR family transcriptional regulator</fullName>
    </submittedName>
</protein>
<dbReference type="Pfam" id="PF00126">
    <property type="entry name" value="HTH_1"/>
    <property type="match status" value="1"/>
</dbReference>
<evidence type="ECO:0000256" key="3">
    <source>
        <dbReference type="ARBA" id="ARBA00023125"/>
    </source>
</evidence>
<dbReference type="InterPro" id="IPR058163">
    <property type="entry name" value="LysR-type_TF_proteobact-type"/>
</dbReference>
<comment type="caution">
    <text evidence="6">The sequence shown here is derived from an EMBL/GenBank/DDBJ whole genome shotgun (WGS) entry which is preliminary data.</text>
</comment>
<dbReference type="PRINTS" id="PR00039">
    <property type="entry name" value="HTHLYSR"/>
</dbReference>
<dbReference type="PROSITE" id="PS50931">
    <property type="entry name" value="HTH_LYSR"/>
    <property type="match status" value="1"/>
</dbReference>
<evidence type="ECO:0000256" key="2">
    <source>
        <dbReference type="ARBA" id="ARBA00023015"/>
    </source>
</evidence>
<dbReference type="AlphaFoldDB" id="A0A133XDC0"/>
<keyword evidence="4" id="KW-0804">Transcription</keyword>
<evidence type="ECO:0000313" key="6">
    <source>
        <dbReference type="EMBL" id="KXB28926.1"/>
    </source>
</evidence>
<dbReference type="STRING" id="281362.AT959_19035"/>
<proteinExistence type="inferred from homology"/>
<gene>
    <name evidence="6" type="ORF">AT959_19035</name>
</gene>
<keyword evidence="7" id="KW-1185">Reference proteome</keyword>
<sequence>MAAGNFSDLVAFIAVARERNFTRAAAQLGISQSALSHTIRSLEARLGVRLLARTTRSVSPTEEGIRLLENVAPRLEEIDNELAALCELRNKPSGLIRITTAEHAANTVLWPRLQGLLQDYPEIRVEINVNYGMTDIVAQRFHAGVRLGDQVEKDMVAVRIGPDLRVAVVGSPDYFARHPRPQSPQDLSKHKCINLRLPTHDSYMVWEFEKEGSPLKAHVEGQWTFNIGSHILRAAVAGCGLAYLPADMAKEELASGKIISVLEDWCQPYPGYHLYYPTSRQSSPAFRLLVECLRYRV</sequence>
<evidence type="ECO:0000256" key="4">
    <source>
        <dbReference type="ARBA" id="ARBA00023163"/>
    </source>
</evidence>
<reference evidence="6 7" key="1">
    <citation type="submission" date="2015-12" db="EMBL/GenBank/DDBJ databases">
        <title>Nitrous oxide reduction kinetics distinguish bacteria harboring typical versus atypical NosZ.</title>
        <authorList>
            <person name="Yoon S."/>
            <person name="Nissen S."/>
            <person name="Park D."/>
            <person name="Sanford R.A."/>
            <person name="Loeffler F.E."/>
        </authorList>
    </citation>
    <scope>NUCLEOTIDE SEQUENCE [LARGE SCALE GENOMIC DNA]</scope>
    <source>
        <strain evidence="6 7">ATCC BAA-841</strain>
    </source>
</reference>
<dbReference type="Proteomes" id="UP000070186">
    <property type="component" value="Unassembled WGS sequence"/>
</dbReference>
<evidence type="ECO:0000259" key="5">
    <source>
        <dbReference type="PROSITE" id="PS50931"/>
    </source>
</evidence>
<organism evidence="6 7">
    <name type="scientific">Dechloromonas denitrificans</name>
    <dbReference type="NCBI Taxonomy" id="281362"/>
    <lineage>
        <taxon>Bacteria</taxon>
        <taxon>Pseudomonadati</taxon>
        <taxon>Pseudomonadota</taxon>
        <taxon>Betaproteobacteria</taxon>
        <taxon>Rhodocyclales</taxon>
        <taxon>Azonexaceae</taxon>
        <taxon>Dechloromonas</taxon>
    </lineage>
</organism>
<dbReference type="InterPro" id="IPR000847">
    <property type="entry name" value="LysR_HTH_N"/>
</dbReference>
<dbReference type="InterPro" id="IPR036390">
    <property type="entry name" value="WH_DNA-bd_sf"/>
</dbReference>
<dbReference type="CDD" id="cd08474">
    <property type="entry name" value="PBP2_CrgA_like_5"/>
    <property type="match status" value="1"/>
</dbReference>
<accession>A0A133XDC0</accession>
<evidence type="ECO:0000313" key="7">
    <source>
        <dbReference type="Proteomes" id="UP000070186"/>
    </source>
</evidence>
<dbReference type="InterPro" id="IPR036388">
    <property type="entry name" value="WH-like_DNA-bd_sf"/>
</dbReference>
<feature type="domain" description="HTH lysR-type" evidence="5">
    <location>
        <begin position="1"/>
        <end position="61"/>
    </location>
</feature>
<dbReference type="FunFam" id="1.10.10.10:FF:000001">
    <property type="entry name" value="LysR family transcriptional regulator"/>
    <property type="match status" value="1"/>
</dbReference>
<dbReference type="PANTHER" id="PTHR30537">
    <property type="entry name" value="HTH-TYPE TRANSCRIPTIONAL REGULATOR"/>
    <property type="match status" value="1"/>
</dbReference>
<dbReference type="GO" id="GO:0003700">
    <property type="term" value="F:DNA-binding transcription factor activity"/>
    <property type="evidence" value="ECO:0007669"/>
    <property type="project" value="InterPro"/>
</dbReference>
<keyword evidence="3" id="KW-0238">DNA-binding</keyword>
<dbReference type="SUPFAM" id="SSF53850">
    <property type="entry name" value="Periplasmic binding protein-like II"/>
    <property type="match status" value="1"/>
</dbReference>
<dbReference type="SUPFAM" id="SSF46785">
    <property type="entry name" value="Winged helix' DNA-binding domain"/>
    <property type="match status" value="1"/>
</dbReference>
<keyword evidence="2" id="KW-0805">Transcription regulation</keyword>
<dbReference type="Pfam" id="PF03466">
    <property type="entry name" value="LysR_substrate"/>
    <property type="match status" value="1"/>
</dbReference>
<dbReference type="EMBL" id="LODL01000040">
    <property type="protein sequence ID" value="KXB28926.1"/>
    <property type="molecule type" value="Genomic_DNA"/>
</dbReference>
<dbReference type="Gene3D" id="1.10.10.10">
    <property type="entry name" value="Winged helix-like DNA-binding domain superfamily/Winged helix DNA-binding domain"/>
    <property type="match status" value="1"/>
</dbReference>
<dbReference type="GO" id="GO:0006351">
    <property type="term" value="P:DNA-templated transcription"/>
    <property type="evidence" value="ECO:0007669"/>
    <property type="project" value="TreeGrafter"/>
</dbReference>
<dbReference type="RefSeq" id="WP_066886891.1">
    <property type="nucleotide sequence ID" value="NZ_LODL01000040.1"/>
</dbReference>
<dbReference type="InterPro" id="IPR005119">
    <property type="entry name" value="LysR_subst-bd"/>
</dbReference>